<dbReference type="InterPro" id="IPR000322">
    <property type="entry name" value="Glyco_hydro_31_TIM"/>
</dbReference>
<feature type="domain" description="Glycoside hydrolase family 31 TIM barrel" evidence="2">
    <location>
        <begin position="41"/>
        <end position="73"/>
    </location>
</feature>
<protein>
    <recommendedName>
        <fullName evidence="2">Glycoside hydrolase family 31 TIM barrel domain-containing protein</fullName>
    </recommendedName>
</protein>
<proteinExistence type="inferred from homology"/>
<dbReference type="Gene3D" id="3.20.20.80">
    <property type="entry name" value="Glycosidases"/>
    <property type="match status" value="1"/>
</dbReference>
<gene>
    <name evidence="3" type="ORF">CHH61_25530</name>
</gene>
<dbReference type="PANTHER" id="PTHR22762">
    <property type="entry name" value="ALPHA-GLUCOSIDASE"/>
    <property type="match status" value="1"/>
</dbReference>
<dbReference type="EMBL" id="NPBS01000790">
    <property type="protein sequence ID" value="PAF11763.1"/>
    <property type="molecule type" value="Genomic_DNA"/>
</dbReference>
<dbReference type="CDD" id="cd14752">
    <property type="entry name" value="GH31_N"/>
    <property type="match status" value="1"/>
</dbReference>
<evidence type="ECO:0000259" key="2">
    <source>
        <dbReference type="Pfam" id="PF01055"/>
    </source>
</evidence>
<dbReference type="AlphaFoldDB" id="A0A268QUK2"/>
<name>A0A268QUK2_SHOCL</name>
<organism evidence="3 4">
    <name type="scientific">Shouchella clausii</name>
    <name type="common">Alkalihalobacillus clausii</name>
    <dbReference type="NCBI Taxonomy" id="79880"/>
    <lineage>
        <taxon>Bacteria</taxon>
        <taxon>Bacillati</taxon>
        <taxon>Bacillota</taxon>
        <taxon>Bacilli</taxon>
        <taxon>Bacillales</taxon>
        <taxon>Bacillaceae</taxon>
        <taxon>Shouchella</taxon>
    </lineage>
</organism>
<dbReference type="Proteomes" id="UP000216133">
    <property type="component" value="Unassembled WGS sequence"/>
</dbReference>
<dbReference type="PANTHER" id="PTHR22762:SF166">
    <property type="entry name" value="ALPHA-GLUCOSIDASE"/>
    <property type="match status" value="1"/>
</dbReference>
<dbReference type="Gene3D" id="2.60.40.1760">
    <property type="entry name" value="glycosyl hydrolase (family 31)"/>
    <property type="match status" value="1"/>
</dbReference>
<comment type="similarity">
    <text evidence="1">Belongs to the glycosyl hydrolase 31 family.</text>
</comment>
<feature type="non-terminal residue" evidence="3">
    <location>
        <position position="1"/>
    </location>
</feature>
<feature type="non-terminal residue" evidence="3">
    <location>
        <position position="73"/>
    </location>
</feature>
<evidence type="ECO:0000313" key="3">
    <source>
        <dbReference type="EMBL" id="PAF11763.1"/>
    </source>
</evidence>
<evidence type="ECO:0000256" key="1">
    <source>
        <dbReference type="RuleBase" id="RU361185"/>
    </source>
</evidence>
<accession>A0A268QUK2</accession>
<evidence type="ECO:0000313" key="4">
    <source>
        <dbReference type="Proteomes" id="UP000216133"/>
    </source>
</evidence>
<sequence>ESDDYYYFYANGGKLTYYFAYGPEISDVVDRYTDLTGKMEAPPEWSLGLHQSKWEYKADEIVNVAKTYRDKQI</sequence>
<dbReference type="Pfam" id="PF01055">
    <property type="entry name" value="Glyco_hydro_31_2nd"/>
    <property type="match status" value="1"/>
</dbReference>
<dbReference type="GO" id="GO:0005975">
    <property type="term" value="P:carbohydrate metabolic process"/>
    <property type="evidence" value="ECO:0007669"/>
    <property type="project" value="InterPro"/>
</dbReference>
<comment type="caution">
    <text evidence="3">The sequence shown here is derived from an EMBL/GenBank/DDBJ whole genome shotgun (WGS) entry which is preliminary data.</text>
</comment>
<dbReference type="GO" id="GO:0004553">
    <property type="term" value="F:hydrolase activity, hydrolyzing O-glycosyl compounds"/>
    <property type="evidence" value="ECO:0007669"/>
    <property type="project" value="InterPro"/>
</dbReference>
<reference evidence="3 4" key="1">
    <citation type="submission" date="2017-07" db="EMBL/GenBank/DDBJ databases">
        <title>Isolation and whole genome analysis of endospore-forming bacteria from heroin.</title>
        <authorList>
            <person name="Kalinowski J."/>
            <person name="Ahrens B."/>
            <person name="Al-Dilaimi A."/>
            <person name="Winkler A."/>
            <person name="Wibberg D."/>
            <person name="Schleenbecker U."/>
            <person name="Ruckert C."/>
            <person name="Wolfel R."/>
            <person name="Grass G."/>
        </authorList>
    </citation>
    <scope>NUCLEOTIDE SEQUENCE [LARGE SCALE GENOMIC DNA]</scope>
    <source>
        <strain evidence="3 4">7523-2</strain>
    </source>
</reference>
<keyword evidence="1" id="KW-0378">Hydrolase</keyword>
<keyword evidence="1" id="KW-0326">Glycosidase</keyword>
<dbReference type="RefSeq" id="WP_143118150.1">
    <property type="nucleotide sequence ID" value="NZ_NPBS01000790.1"/>
</dbReference>